<comment type="caution">
    <text evidence="1">The sequence shown here is derived from an EMBL/GenBank/DDBJ whole genome shotgun (WGS) entry which is preliminary data.</text>
</comment>
<dbReference type="Proteomes" id="UP001177021">
    <property type="component" value="Unassembled WGS sequence"/>
</dbReference>
<dbReference type="EMBL" id="CASHSV030000615">
    <property type="protein sequence ID" value="CAJ2671883.1"/>
    <property type="molecule type" value="Genomic_DNA"/>
</dbReference>
<evidence type="ECO:0000313" key="1">
    <source>
        <dbReference type="EMBL" id="CAJ2671883.1"/>
    </source>
</evidence>
<name>A0ACB0LU41_TRIPR</name>
<evidence type="ECO:0000313" key="2">
    <source>
        <dbReference type="Proteomes" id="UP001177021"/>
    </source>
</evidence>
<gene>
    <name evidence="1" type="ORF">MILVUS5_LOCUS35621</name>
</gene>
<proteinExistence type="predicted"/>
<keyword evidence="2" id="KW-1185">Reference proteome</keyword>
<accession>A0ACB0LU41</accession>
<sequence>MGVSNSFHGSKLFLNAQFPEVAHYIERMNVANVELTQVVSQMTGPSVISVADDFLQTQRMTIEDLIESTEDSIEVVDSNNNEETVVPDSVQTPTSKDVGKKPLDLDGVGGSATKEPVVSIEDVDLVNSVEAPTCKPAMEAFGNLDEAHVTTPKQTKMACVIVGYSAFIAVRPHLPNCGIWVAFIAASNTFIVLGVKGWI</sequence>
<protein>
    <submittedName>
        <fullName evidence="1">Uncharacterized protein</fullName>
    </submittedName>
</protein>
<reference evidence="1" key="1">
    <citation type="submission" date="2023-10" db="EMBL/GenBank/DDBJ databases">
        <authorList>
            <person name="Rodriguez Cubillos JULIANA M."/>
            <person name="De Vega J."/>
        </authorList>
    </citation>
    <scope>NUCLEOTIDE SEQUENCE</scope>
</reference>
<organism evidence="1 2">
    <name type="scientific">Trifolium pratense</name>
    <name type="common">Red clover</name>
    <dbReference type="NCBI Taxonomy" id="57577"/>
    <lineage>
        <taxon>Eukaryota</taxon>
        <taxon>Viridiplantae</taxon>
        <taxon>Streptophyta</taxon>
        <taxon>Embryophyta</taxon>
        <taxon>Tracheophyta</taxon>
        <taxon>Spermatophyta</taxon>
        <taxon>Magnoliopsida</taxon>
        <taxon>eudicotyledons</taxon>
        <taxon>Gunneridae</taxon>
        <taxon>Pentapetalae</taxon>
        <taxon>rosids</taxon>
        <taxon>fabids</taxon>
        <taxon>Fabales</taxon>
        <taxon>Fabaceae</taxon>
        <taxon>Papilionoideae</taxon>
        <taxon>50 kb inversion clade</taxon>
        <taxon>NPAAA clade</taxon>
        <taxon>Hologalegina</taxon>
        <taxon>IRL clade</taxon>
        <taxon>Trifolieae</taxon>
        <taxon>Trifolium</taxon>
    </lineage>
</organism>